<name>A0A0F9MYF2_9ZZZZ</name>
<comment type="caution">
    <text evidence="1">The sequence shown here is derived from an EMBL/GenBank/DDBJ whole genome shotgun (WGS) entry which is preliminary data.</text>
</comment>
<organism evidence="1">
    <name type="scientific">marine sediment metagenome</name>
    <dbReference type="NCBI Taxonomy" id="412755"/>
    <lineage>
        <taxon>unclassified sequences</taxon>
        <taxon>metagenomes</taxon>
        <taxon>ecological metagenomes</taxon>
    </lineage>
</organism>
<reference evidence="1" key="1">
    <citation type="journal article" date="2015" name="Nature">
        <title>Complex archaea that bridge the gap between prokaryotes and eukaryotes.</title>
        <authorList>
            <person name="Spang A."/>
            <person name="Saw J.H."/>
            <person name="Jorgensen S.L."/>
            <person name="Zaremba-Niedzwiedzka K."/>
            <person name="Martijn J."/>
            <person name="Lind A.E."/>
            <person name="van Eijk R."/>
            <person name="Schleper C."/>
            <person name="Guy L."/>
            <person name="Ettema T.J."/>
        </authorList>
    </citation>
    <scope>NUCLEOTIDE SEQUENCE</scope>
</reference>
<dbReference type="AlphaFoldDB" id="A0A0F9MYF2"/>
<dbReference type="EMBL" id="LAZR01007987">
    <property type="protein sequence ID" value="KKM81655.1"/>
    <property type="molecule type" value="Genomic_DNA"/>
</dbReference>
<proteinExistence type="predicted"/>
<evidence type="ECO:0000313" key="1">
    <source>
        <dbReference type="EMBL" id="KKM81655.1"/>
    </source>
</evidence>
<sequence>MGIEDFLATIPRSYWDNPIRTVHSSGNSGFIRTSYLAKVTIVELPCCISLMALVGPDHHREDCEALRAVQSWEGGWF</sequence>
<protein>
    <submittedName>
        <fullName evidence="1">Uncharacterized protein</fullName>
    </submittedName>
</protein>
<accession>A0A0F9MYF2</accession>
<gene>
    <name evidence="1" type="ORF">LCGC14_1327690</name>
</gene>